<dbReference type="Pfam" id="PF17652">
    <property type="entry name" value="Glyco_hydro81C"/>
    <property type="match status" value="1"/>
</dbReference>
<feature type="compositionally biased region" description="Pro residues" evidence="9">
    <location>
        <begin position="1"/>
        <end position="10"/>
    </location>
</feature>
<dbReference type="AlphaFoldDB" id="A0A0W0D4L6"/>
<dbReference type="PANTHER" id="PTHR31983">
    <property type="entry name" value="ENDO-1,3(4)-BETA-GLUCANASE 1"/>
    <property type="match status" value="1"/>
</dbReference>
<dbReference type="GO" id="GO:0052861">
    <property type="term" value="F:endo-1,3(4)-beta-glucanase activity"/>
    <property type="evidence" value="ECO:0007669"/>
    <property type="project" value="InterPro"/>
</dbReference>
<dbReference type="GO" id="GO:0000272">
    <property type="term" value="P:polysaccharide catabolic process"/>
    <property type="evidence" value="ECO:0007669"/>
    <property type="project" value="UniProtKB-KW"/>
</dbReference>
<name>A0A0W0D4L6_CANGB</name>
<protein>
    <recommendedName>
        <fullName evidence="3">glucan endo-1,3-beta-D-glucosidase</fullName>
        <ecNumber evidence="3">3.2.1.39</ecNumber>
    </recommendedName>
</protein>
<feature type="domain" description="Glycosyl hydrolase family 81 C-terminal" evidence="11">
    <location>
        <begin position="415"/>
        <end position="763"/>
    </location>
</feature>
<dbReference type="EC" id="3.2.1.39" evidence="3"/>
<dbReference type="InterPro" id="IPR005200">
    <property type="entry name" value="Endo-beta-glucanase"/>
</dbReference>
<dbReference type="GO" id="GO:0009986">
    <property type="term" value="C:cell surface"/>
    <property type="evidence" value="ECO:0007669"/>
    <property type="project" value="TreeGrafter"/>
</dbReference>
<proteinExistence type="inferred from homology"/>
<evidence type="ECO:0000313" key="12">
    <source>
        <dbReference type="EMBL" id="KTB08126.1"/>
    </source>
</evidence>
<reference evidence="12 13" key="1">
    <citation type="submission" date="2015-10" db="EMBL/GenBank/DDBJ databases">
        <title>Draft genomes sequences of Candida glabrata isolates 1A, 1B, 2A, 2B, 3A and 3B.</title>
        <authorList>
            <person name="Haavelsrud O.E."/>
            <person name="Gaustad P."/>
        </authorList>
    </citation>
    <scope>NUCLEOTIDE SEQUENCE [LARGE SCALE GENOMIC DNA]</scope>
    <source>
        <strain evidence="12">910700640</strain>
    </source>
</reference>
<dbReference type="Pfam" id="PF03639">
    <property type="entry name" value="Glyco_hydro_81"/>
    <property type="match status" value="1"/>
</dbReference>
<dbReference type="PANTHER" id="PTHR31983:SF0">
    <property type="entry name" value="GLUCAN ENDO-1,3-BETA-D-GLUCOSIDASE 2"/>
    <property type="match status" value="1"/>
</dbReference>
<dbReference type="Gene3D" id="1.10.287.1170">
    <property type="entry name" value="glycoside hydrolase family 81 endo-[beta] glucanase"/>
    <property type="match status" value="1"/>
</dbReference>
<dbReference type="GO" id="GO:0042973">
    <property type="term" value="F:glucan endo-1,3-beta-D-glucosidase activity"/>
    <property type="evidence" value="ECO:0007669"/>
    <property type="project" value="UniProtKB-EC"/>
</dbReference>
<dbReference type="Proteomes" id="UP000054886">
    <property type="component" value="Unassembled WGS sequence"/>
</dbReference>
<dbReference type="EMBL" id="LLZZ01000106">
    <property type="protein sequence ID" value="KTB08126.1"/>
    <property type="molecule type" value="Genomic_DNA"/>
</dbReference>
<evidence type="ECO:0000256" key="2">
    <source>
        <dbReference type="ARBA" id="ARBA00010730"/>
    </source>
</evidence>
<keyword evidence="7" id="KW-0961">Cell wall biogenesis/degradation</keyword>
<keyword evidence="6" id="KW-0326">Glycosidase</keyword>
<gene>
    <name evidence="12" type="ORF">AO440_004054</name>
</gene>
<accession>A0A0W0D4L6</accession>
<sequence length="770" mass="86582">MSYNRPPMPLPKDANPNRSTSGLFYPNEPIMPPRNEEPDSMISSLVLDTATPTIDAMNSINITNDMVQEAEYVTVNDLPINTSAPPAMFTRTGHEIPIPDGVERNGRPVATNKFYGNFLLGSQTCATWTHPYSVWISKDNAFPGFAANHVRASQRVFGDGNPAPFFFSPIGIRSFVFGANELPSFESMSLRFTDLSHMSIHVWLKKSDSEHIRFPIVQGMGFITANYSNLTPRLQSAVGFRNLNSMASPRTDMQKYQVLLENDVKWTIYVKLDSKCNKFQLFIANGNTIQANQRVSSATIQVVADTVEAIDQAAGCYPVNCDVVNAVNKDKGIYRLAYKTEGYSNKGTTLLYGLRHHMVSMTIPTALTSINSELDSTVMGVMRGFITNTLEMQVQIPANVDFMPATTIPGRRVLYSHEVLEKVRDAARQEVNGDVINESNVNSMYFSGKVLAKYAWILFCCQYIVNDRGLVDILLPKLKKAFARFSQNQQQLPLRYDTTWGGVISSGTSGDDFGNSYYNDHHFHYSYHIIAAAILTKVDRDIGNGSWFTENREWVETLIRDYANPSENDPYFPMYRSFDWFTGHSWAKGLFESGDGKDEESSSEDVNSCYALKLWGMVSGNVALVNRSNVQLGILNTSLNQYFLYDDANKTEPPQFIGNKVSGILFENKIDHTTYFGNYLQYIQMIHAIPITPMSSFIRHPSYVEQEWIQKLQGIVNDVNDGWKGIMMLNLALFNPRASFEFFSSPNFSGNFLDNGQSLTWSLAYSGAFI</sequence>
<organism evidence="12 13">
    <name type="scientific">Candida glabrata</name>
    <name type="common">Yeast</name>
    <name type="synonym">Torulopsis glabrata</name>
    <dbReference type="NCBI Taxonomy" id="5478"/>
    <lineage>
        <taxon>Eukaryota</taxon>
        <taxon>Fungi</taxon>
        <taxon>Dikarya</taxon>
        <taxon>Ascomycota</taxon>
        <taxon>Saccharomycotina</taxon>
        <taxon>Saccharomycetes</taxon>
        <taxon>Saccharomycetales</taxon>
        <taxon>Saccharomycetaceae</taxon>
        <taxon>Nakaseomyces</taxon>
    </lineage>
</organism>
<feature type="region of interest" description="Disordered" evidence="9">
    <location>
        <begin position="1"/>
        <end position="24"/>
    </location>
</feature>
<evidence type="ECO:0000313" key="13">
    <source>
        <dbReference type="Proteomes" id="UP000054886"/>
    </source>
</evidence>
<dbReference type="FunFam" id="2.70.98.30:FF:000006">
    <property type="entry name" value="Endo-1,3-beta-glucanase Engl1"/>
    <property type="match status" value="1"/>
</dbReference>
<dbReference type="Gene3D" id="2.70.98.30">
    <property type="entry name" value="Golgi alpha-mannosidase II, domain 4"/>
    <property type="match status" value="1"/>
</dbReference>
<evidence type="ECO:0000259" key="11">
    <source>
        <dbReference type="Pfam" id="PF17652"/>
    </source>
</evidence>
<keyword evidence="4" id="KW-0378">Hydrolase</keyword>
<evidence type="ECO:0000256" key="3">
    <source>
        <dbReference type="ARBA" id="ARBA00012780"/>
    </source>
</evidence>
<comment type="similarity">
    <text evidence="2">Belongs to the glycosyl hydrolase 81 family.</text>
</comment>
<evidence type="ECO:0000256" key="6">
    <source>
        <dbReference type="ARBA" id="ARBA00023295"/>
    </source>
</evidence>
<dbReference type="VEuPathDB" id="FungiDB:CAGL0M04565g"/>
<dbReference type="PROSITE" id="PS52008">
    <property type="entry name" value="GH81"/>
    <property type="match status" value="1"/>
</dbReference>
<dbReference type="InterPro" id="IPR040720">
    <property type="entry name" value="GH81_C"/>
</dbReference>
<dbReference type="GO" id="GO:0071555">
    <property type="term" value="P:cell wall organization"/>
    <property type="evidence" value="ECO:0007669"/>
    <property type="project" value="UniProtKB-KW"/>
</dbReference>
<dbReference type="Gene3D" id="1.20.5.420">
    <property type="entry name" value="Immunoglobulin FC, subunit C"/>
    <property type="match status" value="1"/>
</dbReference>
<evidence type="ECO:0000256" key="4">
    <source>
        <dbReference type="ARBA" id="ARBA00022801"/>
    </source>
</evidence>
<evidence type="ECO:0000256" key="8">
    <source>
        <dbReference type="ARBA" id="ARBA00023326"/>
    </source>
</evidence>
<feature type="domain" description="Glycosyl hydrolase family 81 N-terminal" evidence="10">
    <location>
        <begin position="94"/>
        <end position="406"/>
    </location>
</feature>
<evidence type="ECO:0000256" key="7">
    <source>
        <dbReference type="ARBA" id="ARBA00023316"/>
    </source>
</evidence>
<dbReference type="VEuPathDB" id="FungiDB:GVI51_M04477"/>
<evidence type="ECO:0000256" key="5">
    <source>
        <dbReference type="ARBA" id="ARBA00023277"/>
    </source>
</evidence>
<dbReference type="VEuPathDB" id="FungiDB:B1J91_M04565g"/>
<keyword evidence="8" id="KW-0624">Polysaccharide degradation</keyword>
<keyword evidence="5" id="KW-0119">Carbohydrate metabolism</keyword>
<evidence type="ECO:0000259" key="10">
    <source>
        <dbReference type="Pfam" id="PF03639"/>
    </source>
</evidence>
<evidence type="ECO:0000256" key="1">
    <source>
        <dbReference type="ARBA" id="ARBA00000382"/>
    </source>
</evidence>
<dbReference type="GO" id="GO:0030036">
    <property type="term" value="P:actin cytoskeleton organization"/>
    <property type="evidence" value="ECO:0007669"/>
    <property type="project" value="EnsemblFungi"/>
</dbReference>
<comment type="caution">
    <text evidence="12">The sequence shown here is derived from an EMBL/GenBank/DDBJ whole genome shotgun (WGS) entry which is preliminary data.</text>
</comment>
<evidence type="ECO:0000256" key="9">
    <source>
        <dbReference type="SAM" id="MobiDB-lite"/>
    </source>
</evidence>
<dbReference type="InterPro" id="IPR040451">
    <property type="entry name" value="GH81_N"/>
</dbReference>
<dbReference type="VEuPathDB" id="FungiDB:GWK60_M04477"/>
<comment type="catalytic activity">
    <reaction evidence="1">
        <text>Hydrolysis of (1-&gt;3)-beta-D-glucosidic linkages in (1-&gt;3)-beta-D-glucans.</text>
        <dbReference type="EC" id="3.2.1.39"/>
    </reaction>
</comment>